<proteinExistence type="predicted"/>
<comment type="caution">
    <text evidence="2">The sequence shown here is derived from an EMBL/GenBank/DDBJ whole genome shotgun (WGS) entry which is preliminary data.</text>
</comment>
<evidence type="ECO:0000313" key="2">
    <source>
        <dbReference type="EMBL" id="KAL1520764.1"/>
    </source>
</evidence>
<keyword evidence="3" id="KW-1185">Reference proteome</keyword>
<evidence type="ECO:0000256" key="1">
    <source>
        <dbReference type="SAM" id="SignalP"/>
    </source>
</evidence>
<reference evidence="2 3" key="1">
    <citation type="journal article" date="2024" name="Science">
        <title>Giant polyketide synthase enzymes in the biosynthesis of giant marine polyether toxins.</title>
        <authorList>
            <person name="Fallon T.R."/>
            <person name="Shende V.V."/>
            <person name="Wierzbicki I.H."/>
            <person name="Pendleton A.L."/>
            <person name="Watervoot N.F."/>
            <person name="Auber R.P."/>
            <person name="Gonzalez D.J."/>
            <person name="Wisecaver J.H."/>
            <person name="Moore B.S."/>
        </authorList>
    </citation>
    <scope>NUCLEOTIDE SEQUENCE [LARGE SCALE GENOMIC DNA]</scope>
    <source>
        <strain evidence="2 3">12B1</strain>
    </source>
</reference>
<organism evidence="2 3">
    <name type="scientific">Prymnesium parvum</name>
    <name type="common">Toxic golden alga</name>
    <dbReference type="NCBI Taxonomy" id="97485"/>
    <lineage>
        <taxon>Eukaryota</taxon>
        <taxon>Haptista</taxon>
        <taxon>Haptophyta</taxon>
        <taxon>Prymnesiophyceae</taxon>
        <taxon>Prymnesiales</taxon>
        <taxon>Prymnesiaceae</taxon>
        <taxon>Prymnesium</taxon>
    </lineage>
</organism>
<protein>
    <submittedName>
        <fullName evidence="2">Uncharacterized protein</fullName>
    </submittedName>
</protein>
<keyword evidence="1" id="KW-0732">Signal</keyword>
<gene>
    <name evidence="2" type="ORF">AB1Y20_022330</name>
</gene>
<feature type="signal peptide" evidence="1">
    <location>
        <begin position="1"/>
        <end position="15"/>
    </location>
</feature>
<name>A0AB34JJA1_PRYPA</name>
<evidence type="ECO:0000313" key="3">
    <source>
        <dbReference type="Proteomes" id="UP001515480"/>
    </source>
</evidence>
<dbReference type="AlphaFoldDB" id="A0AB34JJA1"/>
<dbReference type="EMBL" id="JBGBPQ010000008">
    <property type="protein sequence ID" value="KAL1520764.1"/>
    <property type="molecule type" value="Genomic_DNA"/>
</dbReference>
<accession>A0AB34JJA1</accession>
<dbReference type="Proteomes" id="UP001515480">
    <property type="component" value="Unassembled WGS sequence"/>
</dbReference>
<feature type="chain" id="PRO_5044331606" evidence="1">
    <location>
        <begin position="16"/>
        <end position="177"/>
    </location>
</feature>
<sequence length="177" mass="18936">MRLALLLLSATEASGFQLLHGARGSRRPLRAVCMTETFPLPPDASYAECLKHAPSVCRQLADGAFCDSDHHLGPMAAFLASSTAAETIIQLQAAGEPLGDALRKEARALQFALLQRLTLLNSFSALKRLALLQSAPPSEVDVARWTAACEAWGYEAEELEELLDKLEPAATSASSST</sequence>